<dbReference type="WBParaSite" id="TREG1_133000.2">
    <property type="protein sequence ID" value="TREG1_133000.2"/>
    <property type="gene ID" value="TREG1_133000"/>
</dbReference>
<evidence type="ECO:0000313" key="3">
    <source>
        <dbReference type="WBParaSite" id="TREG1_133000.1"/>
    </source>
</evidence>
<reference evidence="3 4" key="2">
    <citation type="submission" date="2023-11" db="UniProtKB">
        <authorList>
            <consortium name="WormBaseParasite"/>
        </authorList>
    </citation>
    <scope>IDENTIFICATION</scope>
</reference>
<keyword evidence="2" id="KW-1185">Reference proteome</keyword>
<protein>
    <recommendedName>
        <fullName evidence="1">DUF1308 domain-containing protein</fullName>
    </recommendedName>
</protein>
<dbReference type="Pfam" id="PF07000">
    <property type="entry name" value="DUF1308"/>
    <property type="match status" value="1"/>
</dbReference>
<dbReference type="Proteomes" id="UP000050795">
    <property type="component" value="Unassembled WGS sequence"/>
</dbReference>
<dbReference type="WBParaSite" id="TREG1_133000.1">
    <property type="protein sequence ID" value="TREG1_133000.1"/>
    <property type="gene ID" value="TREG1_133000"/>
</dbReference>
<dbReference type="AlphaFoldDB" id="A0AA85IZA4"/>
<dbReference type="PANTHER" id="PTHR13379">
    <property type="entry name" value="UNCHARACTERIZED DUF1308"/>
    <property type="match status" value="1"/>
</dbReference>
<sequence length="438" mass="49420">MSRFRTCNGNASEACLWAPALWIKVVTRDSSRLNNAWRGEASSKHAACLGRQAEELVIASHWYQRGQPQHWIRVIVHWLPQSPSCTNSKITDLDGDLREYLEDIGVTLLTGCNPWIGDSSMSSSSISSSMKPFAYAVSLKDIMLPLRKVRQFLNQFIQHNESNDFKQFKYDSIQQIFSLFDKMSSANDNSHNNKSVIIDEMLPVEENDLLNSRIEMHTPMDAVLQRSALWSFSSDSYNHIDELKRINLDVSALIAFVSELSQFNPTYSPSSNQQQTDSEESISCKILECLQSTERRSQLLRHPPLKPSKFEWLIASEAEVPVLLSLDKYLRGKVPIVCLSAVHSFLKIVSLISGPGEWKRAIQLISRLVVIPDLDACGKVIPPFGKPKESRNTNNYLLTQRIMEVGNTLEALTITSNAGFLRSVRKSTGQQTHTFISS</sequence>
<dbReference type="PANTHER" id="PTHR13379:SF0">
    <property type="entry name" value="UPF0415 PROTEIN C7ORF25"/>
    <property type="match status" value="1"/>
</dbReference>
<feature type="domain" description="DUF1308" evidence="1">
    <location>
        <begin position="315"/>
        <end position="426"/>
    </location>
</feature>
<evidence type="ECO:0000313" key="4">
    <source>
        <dbReference type="WBParaSite" id="TREG1_133000.2"/>
    </source>
</evidence>
<organism evidence="2 4">
    <name type="scientific">Trichobilharzia regenti</name>
    <name type="common">Nasal bird schistosome</name>
    <dbReference type="NCBI Taxonomy" id="157069"/>
    <lineage>
        <taxon>Eukaryota</taxon>
        <taxon>Metazoa</taxon>
        <taxon>Spiralia</taxon>
        <taxon>Lophotrochozoa</taxon>
        <taxon>Platyhelminthes</taxon>
        <taxon>Trematoda</taxon>
        <taxon>Digenea</taxon>
        <taxon>Strigeidida</taxon>
        <taxon>Schistosomatoidea</taxon>
        <taxon>Schistosomatidae</taxon>
        <taxon>Trichobilharzia</taxon>
    </lineage>
</organism>
<dbReference type="InterPro" id="IPR010733">
    <property type="entry name" value="DUF1308"/>
</dbReference>
<evidence type="ECO:0000313" key="2">
    <source>
        <dbReference type="Proteomes" id="UP000050795"/>
    </source>
</evidence>
<evidence type="ECO:0000259" key="1">
    <source>
        <dbReference type="Pfam" id="PF07000"/>
    </source>
</evidence>
<accession>A0AA85IZA4</accession>
<proteinExistence type="predicted"/>
<reference evidence="2" key="1">
    <citation type="submission" date="2022-06" db="EMBL/GenBank/DDBJ databases">
        <authorList>
            <person name="Berger JAMES D."/>
            <person name="Berger JAMES D."/>
        </authorList>
    </citation>
    <scope>NUCLEOTIDE SEQUENCE [LARGE SCALE GENOMIC DNA]</scope>
</reference>
<name>A0AA85IZA4_TRIRE</name>